<feature type="compositionally biased region" description="Pro residues" evidence="1">
    <location>
        <begin position="45"/>
        <end position="65"/>
    </location>
</feature>
<gene>
    <name evidence="2" type="ORF">PIN31115_04023</name>
</gene>
<sequence length="96" mass="10400">MPRTSITRRLTQAPRLYAHLPEPFDPGKPPGTPPPQSPPNEDEPTPMPPPDRPLDPPVEEPPLRPPGKYVASISEGGFVDQRQTGKGEKSCLAPSC</sequence>
<dbReference type="Proteomes" id="UP000333828">
    <property type="component" value="Unassembled WGS sequence"/>
</dbReference>
<dbReference type="AlphaFoldDB" id="A0A5E4XRT9"/>
<reference evidence="2 3" key="1">
    <citation type="submission" date="2019-08" db="EMBL/GenBank/DDBJ databases">
        <authorList>
            <person name="Peeters C."/>
        </authorList>
    </citation>
    <scope>NUCLEOTIDE SEQUENCE [LARGE SCALE GENOMIC DNA]</scope>
    <source>
        <strain evidence="2 3">LMG 31115</strain>
    </source>
</reference>
<evidence type="ECO:0000256" key="1">
    <source>
        <dbReference type="SAM" id="MobiDB-lite"/>
    </source>
</evidence>
<keyword evidence="3" id="KW-1185">Reference proteome</keyword>
<feature type="compositionally biased region" description="Polar residues" evidence="1">
    <location>
        <begin position="1"/>
        <end position="10"/>
    </location>
</feature>
<feature type="region of interest" description="Disordered" evidence="1">
    <location>
        <begin position="1"/>
        <end position="96"/>
    </location>
</feature>
<proteinExistence type="predicted"/>
<dbReference type="EMBL" id="CABPSI010000004">
    <property type="protein sequence ID" value="VVE38798.1"/>
    <property type="molecule type" value="Genomic_DNA"/>
</dbReference>
<feature type="compositionally biased region" description="Pro residues" evidence="1">
    <location>
        <begin position="23"/>
        <end position="38"/>
    </location>
</feature>
<evidence type="ECO:0000313" key="2">
    <source>
        <dbReference type="EMBL" id="VVE38798.1"/>
    </source>
</evidence>
<accession>A0A5E4XRT9</accession>
<name>A0A5E4XRT9_9BURK</name>
<protein>
    <submittedName>
        <fullName evidence="2">Uncharacterized protein</fullName>
    </submittedName>
</protein>
<evidence type="ECO:0000313" key="3">
    <source>
        <dbReference type="Proteomes" id="UP000333828"/>
    </source>
</evidence>
<organism evidence="2 3">
    <name type="scientific">Pandoraea iniqua</name>
    <dbReference type="NCBI Taxonomy" id="2508288"/>
    <lineage>
        <taxon>Bacteria</taxon>
        <taxon>Pseudomonadati</taxon>
        <taxon>Pseudomonadota</taxon>
        <taxon>Betaproteobacteria</taxon>
        <taxon>Burkholderiales</taxon>
        <taxon>Burkholderiaceae</taxon>
        <taxon>Pandoraea</taxon>
    </lineage>
</organism>